<proteinExistence type="predicted"/>
<protein>
    <submittedName>
        <fullName evidence="1">34735_t:CDS:1</fullName>
    </submittedName>
</protein>
<comment type="caution">
    <text evidence="1">The sequence shown here is derived from an EMBL/GenBank/DDBJ whole genome shotgun (WGS) entry which is preliminary data.</text>
</comment>
<evidence type="ECO:0000313" key="1">
    <source>
        <dbReference type="EMBL" id="CAG8857613.1"/>
    </source>
</evidence>
<feature type="non-terminal residue" evidence="1">
    <location>
        <position position="1"/>
    </location>
</feature>
<name>A0ABN7XQI7_GIGMA</name>
<reference evidence="1 2" key="1">
    <citation type="submission" date="2021-06" db="EMBL/GenBank/DDBJ databases">
        <authorList>
            <person name="Kallberg Y."/>
            <person name="Tangrot J."/>
            <person name="Rosling A."/>
        </authorList>
    </citation>
    <scope>NUCLEOTIDE SEQUENCE [LARGE SCALE GENOMIC DNA]</scope>
    <source>
        <strain evidence="1 2">120-4 pot B 10/14</strain>
    </source>
</reference>
<dbReference type="Proteomes" id="UP000789901">
    <property type="component" value="Unassembled WGS sequence"/>
</dbReference>
<dbReference type="EMBL" id="CAJVQB010172902">
    <property type="protein sequence ID" value="CAG8857613.1"/>
    <property type="molecule type" value="Genomic_DNA"/>
</dbReference>
<feature type="non-terminal residue" evidence="1">
    <location>
        <position position="111"/>
    </location>
</feature>
<sequence length="111" mass="12173">TPSSIVPSAPSGVTSFASLNVTSSALSGAMFTTTPCATTPLVLTSVSLTPDEKRNYLFDVNGSYKHINGDIQKVFTCRFTKHRSREKENIPNEKRRLTKTWPSGLCHAKIE</sequence>
<evidence type="ECO:0000313" key="2">
    <source>
        <dbReference type="Proteomes" id="UP000789901"/>
    </source>
</evidence>
<gene>
    <name evidence="1" type="ORF">GMARGA_LOCUS46432</name>
</gene>
<organism evidence="1 2">
    <name type="scientific">Gigaspora margarita</name>
    <dbReference type="NCBI Taxonomy" id="4874"/>
    <lineage>
        <taxon>Eukaryota</taxon>
        <taxon>Fungi</taxon>
        <taxon>Fungi incertae sedis</taxon>
        <taxon>Mucoromycota</taxon>
        <taxon>Glomeromycotina</taxon>
        <taxon>Glomeromycetes</taxon>
        <taxon>Diversisporales</taxon>
        <taxon>Gigasporaceae</taxon>
        <taxon>Gigaspora</taxon>
    </lineage>
</organism>
<keyword evidence="2" id="KW-1185">Reference proteome</keyword>
<accession>A0ABN7XQI7</accession>